<dbReference type="GO" id="GO:0008658">
    <property type="term" value="F:penicillin binding"/>
    <property type="evidence" value="ECO:0007669"/>
    <property type="project" value="InterPro"/>
</dbReference>
<keyword evidence="9" id="KW-0133">Cell shape</keyword>
<organism evidence="18 19">
    <name type="scientific">Microbispora oryzae</name>
    <dbReference type="NCBI Taxonomy" id="2806554"/>
    <lineage>
        <taxon>Bacteria</taxon>
        <taxon>Bacillati</taxon>
        <taxon>Actinomycetota</taxon>
        <taxon>Actinomycetes</taxon>
        <taxon>Streptosporangiales</taxon>
        <taxon>Streptosporangiaceae</taxon>
        <taxon>Microbispora</taxon>
    </lineage>
</organism>
<evidence type="ECO:0000256" key="13">
    <source>
        <dbReference type="ARBA" id="ARBA00023316"/>
    </source>
</evidence>
<dbReference type="GO" id="GO:0009002">
    <property type="term" value="F:serine-type D-Ala-D-Ala carboxypeptidase activity"/>
    <property type="evidence" value="ECO:0007669"/>
    <property type="project" value="UniProtKB-EC"/>
</dbReference>
<evidence type="ECO:0000259" key="16">
    <source>
        <dbReference type="Pfam" id="PF00905"/>
    </source>
</evidence>
<accession>A0A940WJJ9</accession>
<dbReference type="AlphaFoldDB" id="A0A940WJJ9"/>
<evidence type="ECO:0000313" key="18">
    <source>
        <dbReference type="EMBL" id="MBP2706711.1"/>
    </source>
</evidence>
<evidence type="ECO:0000256" key="15">
    <source>
        <dbReference type="SAM" id="Phobius"/>
    </source>
</evidence>
<dbReference type="RefSeq" id="WP_210157980.1">
    <property type="nucleotide sequence ID" value="NZ_JAFCNB010000013.1"/>
</dbReference>
<dbReference type="SUPFAM" id="SSF56601">
    <property type="entry name" value="beta-lactamase/transpeptidase-like"/>
    <property type="match status" value="1"/>
</dbReference>
<evidence type="ECO:0000256" key="11">
    <source>
        <dbReference type="ARBA" id="ARBA00022989"/>
    </source>
</evidence>
<keyword evidence="8 18" id="KW-0378">Hydrolase</keyword>
<dbReference type="PANTHER" id="PTHR30627">
    <property type="entry name" value="PEPTIDOGLYCAN D,D-TRANSPEPTIDASE"/>
    <property type="match status" value="1"/>
</dbReference>
<dbReference type="Proteomes" id="UP000674234">
    <property type="component" value="Unassembled WGS sequence"/>
</dbReference>
<keyword evidence="11 15" id="KW-1133">Transmembrane helix</keyword>
<dbReference type="GO" id="GO:0071555">
    <property type="term" value="P:cell wall organization"/>
    <property type="evidence" value="ECO:0007669"/>
    <property type="project" value="UniProtKB-KW"/>
</dbReference>
<dbReference type="Gene3D" id="3.40.710.10">
    <property type="entry name" value="DD-peptidase/beta-lactamase superfamily"/>
    <property type="match status" value="1"/>
</dbReference>
<dbReference type="EMBL" id="JAFCNB010000013">
    <property type="protein sequence ID" value="MBP2706711.1"/>
    <property type="molecule type" value="Genomic_DNA"/>
</dbReference>
<dbReference type="InterPro" id="IPR036138">
    <property type="entry name" value="PBP_dimer_sf"/>
</dbReference>
<evidence type="ECO:0000256" key="1">
    <source>
        <dbReference type="ARBA" id="ARBA00004167"/>
    </source>
</evidence>
<evidence type="ECO:0000256" key="12">
    <source>
        <dbReference type="ARBA" id="ARBA00023136"/>
    </source>
</evidence>
<dbReference type="InterPro" id="IPR017790">
    <property type="entry name" value="Penicillin-binding_protein_2"/>
</dbReference>
<evidence type="ECO:0000256" key="10">
    <source>
        <dbReference type="ARBA" id="ARBA00022984"/>
    </source>
</evidence>
<feature type="domain" description="Penicillin-binding protein dimerisation" evidence="17">
    <location>
        <begin position="51"/>
        <end position="236"/>
    </location>
</feature>
<dbReference type="NCBIfam" id="TIGR03423">
    <property type="entry name" value="pbp2_mrdA"/>
    <property type="match status" value="1"/>
</dbReference>
<feature type="region of interest" description="Disordered" evidence="14">
    <location>
        <begin position="659"/>
        <end position="686"/>
    </location>
</feature>
<keyword evidence="7 15" id="KW-0812">Transmembrane</keyword>
<evidence type="ECO:0000256" key="7">
    <source>
        <dbReference type="ARBA" id="ARBA00022692"/>
    </source>
</evidence>
<dbReference type="Pfam" id="PF03717">
    <property type="entry name" value="PBP_dimer"/>
    <property type="match status" value="1"/>
</dbReference>
<dbReference type="InterPro" id="IPR001460">
    <property type="entry name" value="PCN-bd_Tpept"/>
</dbReference>
<keyword evidence="5" id="KW-0997">Cell inner membrane</keyword>
<evidence type="ECO:0000259" key="17">
    <source>
        <dbReference type="Pfam" id="PF03717"/>
    </source>
</evidence>
<sequence>MTRLRARLLLLQVMVIAMIVVLVVRLWQVQVVQGAKFVTVATETRTREVRVPALRGMILDATGRPLVRNRSTLVVSVDRSRFERMPDGGDAVLRRLSAVLKIPVDKLKQKIRACGPGVTRPCWPGSPYTPVPVADRVSNRAALQILERQEDFPGVTAELQAVREYPNGRDAAQVLGYLQPVTQSELEKREGLKASYSGVDLVGRDGLEEVYDSALRGSPGLRRVQVDRMGKVVAVQQQTTPAPGEILVTSIDARVQAVVEKSLAQAMAEAPQSDGAAAVVLDVKTGRVVAMASRPTYDPKVWTGGITEKEYQRLLSEKSGKPLISRALKGEYAPGSTFKISSASAMIADGEPLHGTYQCPSSYNVGGRAFGNAGGMALGSISLHEALVKSCDTVFYRAGYEEWLRDGGNTPKTKTKEPMANMARAYGFGQPTGIDLPGDSPGRIPDRTWKRNLWNSTKDSMCRRAKTGYPELKDEARAAFSKRLAHENCLEGFLFHAYEAANFSIGQGDVLVTPLQLARAYAALVGDGNVRSPRVGWALVKPDGTLVKEIPVPIVSHLPVSDETRDYIRKALSEVPSDGTAAGAFRGFPMNVVKIGGKTGTAEVWGKGDTSWFASFAPADKPRLVTVVMVSQGGFGAESAAPAVRRIWEGIYGIGKSENSKPVKPALPDGHPADRLPVIRQDGTVQ</sequence>
<comment type="caution">
    <text evidence="18">The sequence shown here is derived from an EMBL/GenBank/DDBJ whole genome shotgun (WGS) entry which is preliminary data.</text>
</comment>
<protein>
    <submittedName>
        <fullName evidence="18">Penicillin-binding protein 2</fullName>
        <ecNumber evidence="18">3.4.16.4</ecNumber>
    </submittedName>
</protein>
<keyword evidence="19" id="KW-1185">Reference proteome</keyword>
<evidence type="ECO:0000256" key="9">
    <source>
        <dbReference type="ARBA" id="ARBA00022960"/>
    </source>
</evidence>
<evidence type="ECO:0000256" key="8">
    <source>
        <dbReference type="ARBA" id="ARBA00022801"/>
    </source>
</evidence>
<evidence type="ECO:0000256" key="6">
    <source>
        <dbReference type="ARBA" id="ARBA00022670"/>
    </source>
</evidence>
<dbReference type="InterPro" id="IPR012338">
    <property type="entry name" value="Beta-lactam/transpept-like"/>
</dbReference>
<proteinExistence type="inferred from homology"/>
<name>A0A940WJJ9_9ACTN</name>
<evidence type="ECO:0000256" key="5">
    <source>
        <dbReference type="ARBA" id="ARBA00022519"/>
    </source>
</evidence>
<comment type="similarity">
    <text evidence="3">Belongs to the transpeptidase family.</text>
</comment>
<keyword evidence="4" id="KW-1003">Cell membrane</keyword>
<reference evidence="18" key="1">
    <citation type="submission" date="2021-02" db="EMBL/GenBank/DDBJ databases">
        <title>Draft genome sequence of Microbispora sp. RL4-1S isolated from rice leaves in Thailand.</title>
        <authorList>
            <person name="Muangham S."/>
            <person name="Duangmal K."/>
        </authorList>
    </citation>
    <scope>NUCLEOTIDE SEQUENCE</scope>
    <source>
        <strain evidence="18">RL4-1S</strain>
    </source>
</reference>
<dbReference type="GO" id="GO:0005886">
    <property type="term" value="C:plasma membrane"/>
    <property type="evidence" value="ECO:0007669"/>
    <property type="project" value="UniProtKB-SubCell"/>
</dbReference>
<evidence type="ECO:0000256" key="4">
    <source>
        <dbReference type="ARBA" id="ARBA00022475"/>
    </source>
</evidence>
<keyword evidence="6" id="KW-0645">Protease</keyword>
<dbReference type="PANTHER" id="PTHR30627:SF2">
    <property type="entry name" value="PEPTIDOGLYCAN D,D-TRANSPEPTIDASE MRDA"/>
    <property type="match status" value="1"/>
</dbReference>
<dbReference type="GO" id="GO:0006508">
    <property type="term" value="P:proteolysis"/>
    <property type="evidence" value="ECO:0007669"/>
    <property type="project" value="UniProtKB-KW"/>
</dbReference>
<dbReference type="InterPro" id="IPR050515">
    <property type="entry name" value="Beta-lactam/transpept"/>
</dbReference>
<keyword evidence="13" id="KW-0961">Cell wall biogenesis/degradation</keyword>
<dbReference type="GO" id="GO:0009252">
    <property type="term" value="P:peptidoglycan biosynthetic process"/>
    <property type="evidence" value="ECO:0007669"/>
    <property type="project" value="UniProtKB-KW"/>
</dbReference>
<dbReference type="SUPFAM" id="SSF56519">
    <property type="entry name" value="Penicillin binding protein dimerisation domain"/>
    <property type="match status" value="1"/>
</dbReference>
<dbReference type="Gene3D" id="3.90.1310.10">
    <property type="entry name" value="Penicillin-binding protein 2a (Domain 2)"/>
    <property type="match status" value="1"/>
</dbReference>
<evidence type="ECO:0000256" key="3">
    <source>
        <dbReference type="ARBA" id="ARBA00007171"/>
    </source>
</evidence>
<dbReference type="Pfam" id="PF00905">
    <property type="entry name" value="Transpeptidase"/>
    <property type="match status" value="1"/>
</dbReference>
<dbReference type="GO" id="GO:0071972">
    <property type="term" value="F:peptidoglycan L,D-transpeptidase activity"/>
    <property type="evidence" value="ECO:0007669"/>
    <property type="project" value="TreeGrafter"/>
</dbReference>
<comment type="subcellular location">
    <subcellularLocation>
        <location evidence="2">Cell membrane</location>
    </subcellularLocation>
    <subcellularLocation>
        <location evidence="1">Membrane</location>
        <topology evidence="1">Single-pass membrane protein</topology>
    </subcellularLocation>
</comment>
<keyword evidence="12 15" id="KW-0472">Membrane</keyword>
<feature type="transmembrane region" description="Helical" evidence="15">
    <location>
        <begin position="7"/>
        <end position="27"/>
    </location>
</feature>
<evidence type="ECO:0000313" key="19">
    <source>
        <dbReference type="Proteomes" id="UP000674234"/>
    </source>
</evidence>
<dbReference type="GO" id="GO:0008360">
    <property type="term" value="P:regulation of cell shape"/>
    <property type="evidence" value="ECO:0007669"/>
    <property type="project" value="UniProtKB-KW"/>
</dbReference>
<keyword evidence="10" id="KW-0573">Peptidoglycan synthesis</keyword>
<evidence type="ECO:0000256" key="14">
    <source>
        <dbReference type="SAM" id="MobiDB-lite"/>
    </source>
</evidence>
<dbReference type="EC" id="3.4.16.4" evidence="18"/>
<feature type="domain" description="Penicillin-binding protein transpeptidase" evidence="16">
    <location>
        <begin position="277"/>
        <end position="648"/>
    </location>
</feature>
<evidence type="ECO:0000256" key="2">
    <source>
        <dbReference type="ARBA" id="ARBA00004236"/>
    </source>
</evidence>
<keyword evidence="18" id="KW-0121">Carboxypeptidase</keyword>
<dbReference type="InterPro" id="IPR005311">
    <property type="entry name" value="PBP_dimer"/>
</dbReference>
<gene>
    <name evidence="18" type="primary">mrdA</name>
    <name evidence="18" type="ORF">JOL79_23160</name>
</gene>